<protein>
    <submittedName>
        <fullName evidence="1">Uncharacterized protein</fullName>
    </submittedName>
</protein>
<reference evidence="1" key="1">
    <citation type="submission" date="2021-02" db="EMBL/GenBank/DDBJ databases">
        <authorList>
            <person name="Nowell W R."/>
        </authorList>
    </citation>
    <scope>NUCLEOTIDE SEQUENCE</scope>
</reference>
<sequence length="119" mass="13382">MASNNHHQIGIDANGLKMDKVVFKFDNYEKKVFDLQIKGSFAPGVSNGVIKLFGSDDGVAQSFIANNNNNNNNSNHEVDLEKLDFNAIVRLDRLTNEQLRSAYIGIPYLPKIPKKKNYI</sequence>
<gene>
    <name evidence="1" type="ORF">XAT740_LOCUS38790</name>
</gene>
<proteinExistence type="predicted"/>
<organism evidence="1 2">
    <name type="scientific">Adineta ricciae</name>
    <name type="common">Rotifer</name>
    <dbReference type="NCBI Taxonomy" id="249248"/>
    <lineage>
        <taxon>Eukaryota</taxon>
        <taxon>Metazoa</taxon>
        <taxon>Spiralia</taxon>
        <taxon>Gnathifera</taxon>
        <taxon>Rotifera</taxon>
        <taxon>Eurotatoria</taxon>
        <taxon>Bdelloidea</taxon>
        <taxon>Adinetida</taxon>
        <taxon>Adinetidae</taxon>
        <taxon>Adineta</taxon>
    </lineage>
</organism>
<keyword evidence="2" id="KW-1185">Reference proteome</keyword>
<name>A0A815S6N8_ADIRI</name>
<evidence type="ECO:0000313" key="2">
    <source>
        <dbReference type="Proteomes" id="UP000663828"/>
    </source>
</evidence>
<dbReference type="EMBL" id="CAJNOR010004226">
    <property type="protein sequence ID" value="CAF1485671.1"/>
    <property type="molecule type" value="Genomic_DNA"/>
</dbReference>
<dbReference type="Proteomes" id="UP000663828">
    <property type="component" value="Unassembled WGS sequence"/>
</dbReference>
<evidence type="ECO:0000313" key="1">
    <source>
        <dbReference type="EMBL" id="CAF1485671.1"/>
    </source>
</evidence>
<dbReference type="AlphaFoldDB" id="A0A815S6N8"/>
<accession>A0A815S6N8</accession>
<comment type="caution">
    <text evidence="1">The sequence shown here is derived from an EMBL/GenBank/DDBJ whole genome shotgun (WGS) entry which is preliminary data.</text>
</comment>